<organism evidence="1">
    <name type="scientific">uncultured Caudovirales phage</name>
    <dbReference type="NCBI Taxonomy" id="2100421"/>
    <lineage>
        <taxon>Viruses</taxon>
        <taxon>Duplodnaviria</taxon>
        <taxon>Heunggongvirae</taxon>
        <taxon>Uroviricota</taxon>
        <taxon>Caudoviricetes</taxon>
        <taxon>Peduoviridae</taxon>
        <taxon>Maltschvirus</taxon>
        <taxon>Maltschvirus maltsch</taxon>
    </lineage>
</organism>
<name>A0A6J5Q1I0_9CAUD</name>
<evidence type="ECO:0000313" key="3">
    <source>
        <dbReference type="EMBL" id="CAB4188772.1"/>
    </source>
</evidence>
<protein>
    <submittedName>
        <fullName evidence="1">Uncharacterized protein</fullName>
    </submittedName>
</protein>
<accession>A0A6J5Q1I0</accession>
<sequence length="87" mass="9797">MRITKHNAVQVHPVPAHLTAPRGPFPRELFREPEIISDYAPQNPEDGGDFPLGATVQNNYKPPVYLRCALCLVRVLETETDSHMCDD</sequence>
<dbReference type="EMBL" id="LR796920">
    <property type="protein sequence ID" value="CAB4175265.1"/>
    <property type="molecule type" value="Genomic_DNA"/>
</dbReference>
<gene>
    <name evidence="2" type="ORF">UFOVP1035_132</name>
    <name evidence="3" type="ORF">UFOVP1181_91</name>
    <name evidence="1" type="ORF">UFOVP965_136</name>
</gene>
<dbReference type="EMBL" id="LR797127">
    <property type="protein sequence ID" value="CAB4188772.1"/>
    <property type="molecule type" value="Genomic_DNA"/>
</dbReference>
<evidence type="ECO:0000313" key="1">
    <source>
        <dbReference type="EMBL" id="CAB4175265.1"/>
    </source>
</evidence>
<dbReference type="EMBL" id="LR796984">
    <property type="protein sequence ID" value="CAB4179925.1"/>
    <property type="molecule type" value="Genomic_DNA"/>
</dbReference>
<evidence type="ECO:0000313" key="2">
    <source>
        <dbReference type="EMBL" id="CAB4179925.1"/>
    </source>
</evidence>
<reference evidence="1" key="1">
    <citation type="submission" date="2020-05" db="EMBL/GenBank/DDBJ databases">
        <authorList>
            <person name="Chiriac C."/>
            <person name="Salcher M."/>
            <person name="Ghai R."/>
            <person name="Kavagutti S V."/>
        </authorList>
    </citation>
    <scope>NUCLEOTIDE SEQUENCE</scope>
</reference>
<proteinExistence type="predicted"/>